<evidence type="ECO:0000256" key="3">
    <source>
        <dbReference type="ARBA" id="ARBA00022989"/>
    </source>
</evidence>
<evidence type="ECO:0000256" key="5">
    <source>
        <dbReference type="SAM" id="Phobius"/>
    </source>
</evidence>
<dbReference type="InterPro" id="IPR036465">
    <property type="entry name" value="vWFA_dom_sf"/>
</dbReference>
<dbReference type="EMBL" id="AP025314">
    <property type="protein sequence ID" value="BDD08816.1"/>
    <property type="molecule type" value="Genomic_DNA"/>
</dbReference>
<evidence type="ECO:0000256" key="4">
    <source>
        <dbReference type="ARBA" id="ARBA00023136"/>
    </source>
</evidence>
<evidence type="ECO:0000313" key="8">
    <source>
        <dbReference type="Proteomes" id="UP001348817"/>
    </source>
</evidence>
<dbReference type="SMART" id="SM00327">
    <property type="entry name" value="VWA"/>
    <property type="match status" value="1"/>
</dbReference>
<keyword evidence="2 5" id="KW-0812">Transmembrane</keyword>
<organism evidence="7 8">
    <name type="scientific">Fulvitalea axinellae</name>
    <dbReference type="NCBI Taxonomy" id="1182444"/>
    <lineage>
        <taxon>Bacteria</taxon>
        <taxon>Pseudomonadati</taxon>
        <taxon>Bacteroidota</taxon>
        <taxon>Cytophagia</taxon>
        <taxon>Cytophagales</taxon>
        <taxon>Persicobacteraceae</taxon>
        <taxon>Fulvitalea</taxon>
    </lineage>
</organism>
<dbReference type="PANTHER" id="PTHR22550">
    <property type="entry name" value="SPORE GERMINATION PROTEIN"/>
    <property type="match status" value="1"/>
</dbReference>
<feature type="domain" description="VWFA" evidence="6">
    <location>
        <begin position="106"/>
        <end position="297"/>
    </location>
</feature>
<feature type="transmembrane region" description="Helical" evidence="5">
    <location>
        <begin position="22"/>
        <end position="46"/>
    </location>
</feature>
<dbReference type="Pfam" id="PF00092">
    <property type="entry name" value="VWA"/>
    <property type="match status" value="1"/>
</dbReference>
<keyword evidence="4 5" id="KW-0472">Membrane</keyword>
<dbReference type="KEGG" id="fax:FUAX_12480"/>
<accession>A0AAU9D7H2</accession>
<sequence length="345" mass="39238">MNDIPWYSPTWFLPSTFESFDWAFPSVFYCLAIIPLLFGLRALINIKLDQKMPVALSRSELKSNPITLLRFVPPVFFTLSLVLAIIALARPQRTSEEVERWTEGIDIVLAIDISRSMQAMDFNPNRLEAAKKVATEFVKGRFQDRIGIVVFSGDAYRMAPLTTDYKFLESNIADINFNLIQNGGTAIGSALSVSLNLMRESETKSKVIVLLSDGDNNAGNIDPLTAVKLAEAYGIKVYTIAVGKEGPVKMGVGIYGDPIYNDNTMDEKTLRQIARIGKGKFFRATDNKTLENIFKRIDKYEKAEIKENRFSDTMDFYTVYLRWAILFFLIWIFFKSTFMNNILRD</sequence>
<evidence type="ECO:0000313" key="7">
    <source>
        <dbReference type="EMBL" id="BDD08816.1"/>
    </source>
</evidence>
<evidence type="ECO:0000259" key="6">
    <source>
        <dbReference type="PROSITE" id="PS50234"/>
    </source>
</evidence>
<dbReference type="InterPro" id="IPR050768">
    <property type="entry name" value="UPF0353/GerABKA_families"/>
</dbReference>
<evidence type="ECO:0000256" key="2">
    <source>
        <dbReference type="ARBA" id="ARBA00022692"/>
    </source>
</evidence>
<dbReference type="AlphaFoldDB" id="A0AAU9D7H2"/>
<dbReference type="PROSITE" id="PS50234">
    <property type="entry name" value="VWFA"/>
    <property type="match status" value="1"/>
</dbReference>
<dbReference type="Proteomes" id="UP001348817">
    <property type="component" value="Chromosome"/>
</dbReference>
<name>A0AAU9D7H2_9BACT</name>
<dbReference type="SUPFAM" id="SSF53300">
    <property type="entry name" value="vWA-like"/>
    <property type="match status" value="1"/>
</dbReference>
<keyword evidence="3 5" id="KW-1133">Transmembrane helix</keyword>
<gene>
    <name evidence="7" type="ORF">FUAX_12480</name>
</gene>
<feature type="transmembrane region" description="Helical" evidence="5">
    <location>
        <begin position="67"/>
        <end position="89"/>
    </location>
</feature>
<dbReference type="PANTHER" id="PTHR22550:SF5">
    <property type="entry name" value="LEUCINE ZIPPER PROTEIN 4"/>
    <property type="match status" value="1"/>
</dbReference>
<keyword evidence="1" id="KW-1003">Cell membrane</keyword>
<dbReference type="InterPro" id="IPR002035">
    <property type="entry name" value="VWF_A"/>
</dbReference>
<protein>
    <recommendedName>
        <fullName evidence="6">VWFA domain-containing protein</fullName>
    </recommendedName>
</protein>
<evidence type="ECO:0000256" key="1">
    <source>
        <dbReference type="ARBA" id="ARBA00022475"/>
    </source>
</evidence>
<feature type="transmembrane region" description="Helical" evidence="5">
    <location>
        <begin position="316"/>
        <end position="334"/>
    </location>
</feature>
<keyword evidence="8" id="KW-1185">Reference proteome</keyword>
<proteinExistence type="predicted"/>
<dbReference type="Gene3D" id="3.40.50.410">
    <property type="entry name" value="von Willebrand factor, type A domain"/>
    <property type="match status" value="1"/>
</dbReference>
<reference evidence="7 8" key="1">
    <citation type="submission" date="2021-12" db="EMBL/GenBank/DDBJ databases">
        <title>Genome sequencing of bacteria with rrn-lacking chromosome and rrn-plasmid.</title>
        <authorList>
            <person name="Anda M."/>
            <person name="Iwasaki W."/>
        </authorList>
    </citation>
    <scope>NUCLEOTIDE SEQUENCE [LARGE SCALE GENOMIC DNA]</scope>
    <source>
        <strain evidence="7 8">DSM 100852</strain>
    </source>
</reference>